<sequence>MAVIWILGFAILGAVAFVRFAPTDPARWHQAPQVDADRTYERGALRRVSAGPGALRRFDAIAQSDPRTTVLTGTVSEGMVTYVTRTRVVGFPDYTTAMQDGDDLLIHGRARFGRNDMGVNAERVDRWISRLEG</sequence>
<dbReference type="STRING" id="569882.SAMN04490248_10983"/>
<evidence type="ECO:0000313" key="2">
    <source>
        <dbReference type="Proteomes" id="UP000198893"/>
    </source>
</evidence>
<evidence type="ECO:0000313" key="1">
    <source>
        <dbReference type="EMBL" id="SEO68556.1"/>
    </source>
</evidence>
<dbReference type="OrthoDB" id="8479024at2"/>
<name>A0A1H8RQC4_9RHOB</name>
<accession>A0A1H8RQC4</accession>
<dbReference type="RefSeq" id="WP_093117816.1">
    <property type="nucleotide sequence ID" value="NZ_FODS01000009.1"/>
</dbReference>
<keyword evidence="2" id="KW-1185">Reference proteome</keyword>
<dbReference type="EMBL" id="FODS01000009">
    <property type="protein sequence ID" value="SEO68556.1"/>
    <property type="molecule type" value="Genomic_DNA"/>
</dbReference>
<dbReference type="AlphaFoldDB" id="A0A1H8RQC4"/>
<evidence type="ECO:0008006" key="3">
    <source>
        <dbReference type="Google" id="ProtNLM"/>
    </source>
</evidence>
<protein>
    <recommendedName>
        <fullName evidence="3">DUF1499 domain-containing protein</fullName>
    </recommendedName>
</protein>
<dbReference type="Pfam" id="PF07386">
    <property type="entry name" value="DUF1499"/>
    <property type="match status" value="1"/>
</dbReference>
<proteinExistence type="predicted"/>
<dbReference type="InterPro" id="IPR010865">
    <property type="entry name" value="DUF1499"/>
</dbReference>
<reference evidence="1 2" key="1">
    <citation type="submission" date="2016-10" db="EMBL/GenBank/DDBJ databases">
        <authorList>
            <person name="de Groot N.N."/>
        </authorList>
    </citation>
    <scope>NUCLEOTIDE SEQUENCE [LARGE SCALE GENOMIC DNA]</scope>
    <source>
        <strain evidence="1 2">DSM 27842</strain>
    </source>
</reference>
<gene>
    <name evidence="1" type="ORF">SAMN04490248_10983</name>
</gene>
<dbReference type="Proteomes" id="UP000198893">
    <property type="component" value="Unassembled WGS sequence"/>
</dbReference>
<organism evidence="1 2">
    <name type="scientific">Salinihabitans flavidus</name>
    <dbReference type="NCBI Taxonomy" id="569882"/>
    <lineage>
        <taxon>Bacteria</taxon>
        <taxon>Pseudomonadati</taxon>
        <taxon>Pseudomonadota</taxon>
        <taxon>Alphaproteobacteria</taxon>
        <taxon>Rhodobacterales</taxon>
        <taxon>Roseobacteraceae</taxon>
        <taxon>Salinihabitans</taxon>
    </lineage>
</organism>